<feature type="non-terminal residue" evidence="1">
    <location>
        <position position="177"/>
    </location>
</feature>
<protein>
    <submittedName>
        <fullName evidence="1">Transposable element</fullName>
    </submittedName>
</protein>
<sequence>MSSERDRRLQVRVLLDSGQTPTEIACQLGISGPGRNRRNRYDRYLTFGEVDEDVRIIVMHGVCGLKREGHATHLVLTGYRLNAVDYVKILQEKFLPWVQEKFPDNNVTQEFWGAHAVLVQGDILFWVQVESKACTVRHPNVEALKTRWTRSGKDDDGLHQEECSTFRKRIEAIIAAN</sequence>
<proteinExistence type="predicted"/>
<organism evidence="1 2">
    <name type="scientific">Caligus rogercresseyi</name>
    <name type="common">Sea louse</name>
    <dbReference type="NCBI Taxonomy" id="217165"/>
    <lineage>
        <taxon>Eukaryota</taxon>
        <taxon>Metazoa</taxon>
        <taxon>Ecdysozoa</taxon>
        <taxon>Arthropoda</taxon>
        <taxon>Crustacea</taxon>
        <taxon>Multicrustacea</taxon>
        <taxon>Hexanauplia</taxon>
        <taxon>Copepoda</taxon>
        <taxon>Siphonostomatoida</taxon>
        <taxon>Caligidae</taxon>
        <taxon>Caligus</taxon>
    </lineage>
</organism>
<evidence type="ECO:0000313" key="2">
    <source>
        <dbReference type="Proteomes" id="UP000595437"/>
    </source>
</evidence>
<reference evidence="2" key="1">
    <citation type="submission" date="2021-01" db="EMBL/GenBank/DDBJ databases">
        <title>Caligus Genome Assembly.</title>
        <authorList>
            <person name="Gallardo-Escarate C."/>
        </authorList>
    </citation>
    <scope>NUCLEOTIDE SEQUENCE [LARGE SCALE GENOMIC DNA]</scope>
</reference>
<evidence type="ECO:0000313" key="1">
    <source>
        <dbReference type="EMBL" id="QQP55455.1"/>
    </source>
</evidence>
<dbReference type="EMBL" id="CP045894">
    <property type="protein sequence ID" value="QQP55455.1"/>
    <property type="molecule type" value="Genomic_DNA"/>
</dbReference>
<dbReference type="Proteomes" id="UP000595437">
    <property type="component" value="Chromosome 5"/>
</dbReference>
<keyword evidence="2" id="KW-1185">Reference proteome</keyword>
<accession>A0A7T8KGD7</accession>
<name>A0A7T8KGD7_CALRO</name>
<dbReference type="AlphaFoldDB" id="A0A7T8KGD7"/>
<gene>
    <name evidence="1" type="ORF">FKW44_008643</name>
</gene>